<evidence type="ECO:0000256" key="14">
    <source>
        <dbReference type="SAM" id="Phobius"/>
    </source>
</evidence>
<feature type="transmembrane region" description="Helical" evidence="14">
    <location>
        <begin position="312"/>
        <end position="336"/>
    </location>
</feature>
<dbReference type="GO" id="GO:0006814">
    <property type="term" value="P:sodium ion transport"/>
    <property type="evidence" value="ECO:0007669"/>
    <property type="project" value="UniProtKB-KW"/>
</dbReference>
<dbReference type="NCBIfam" id="TIGR00813">
    <property type="entry name" value="sss"/>
    <property type="match status" value="1"/>
</dbReference>
<feature type="transmembrane region" description="Helical" evidence="14">
    <location>
        <begin position="71"/>
        <end position="92"/>
    </location>
</feature>
<accession>A0A1I1CE13</accession>
<reference evidence="15 16" key="1">
    <citation type="submission" date="2016-10" db="EMBL/GenBank/DDBJ databases">
        <authorList>
            <person name="de Groot N.N."/>
        </authorList>
    </citation>
    <scope>NUCLEOTIDE SEQUENCE [LARGE SCALE GENOMIC DNA]</scope>
    <source>
        <strain evidence="15 16">DSM 23399</strain>
    </source>
</reference>
<feature type="transmembrane region" description="Helical" evidence="14">
    <location>
        <begin position="224"/>
        <end position="244"/>
    </location>
</feature>
<evidence type="ECO:0000256" key="10">
    <source>
        <dbReference type="ARBA" id="ARBA00023180"/>
    </source>
</evidence>
<dbReference type="RefSeq" id="WP_092901915.1">
    <property type="nucleotide sequence ID" value="NZ_FOKK01000031.1"/>
</dbReference>
<feature type="transmembrane region" description="Helical" evidence="14">
    <location>
        <begin position="150"/>
        <end position="171"/>
    </location>
</feature>
<keyword evidence="5 14" id="KW-0812">Transmembrane</keyword>
<keyword evidence="16" id="KW-1185">Reference proteome</keyword>
<dbReference type="PROSITE" id="PS00456">
    <property type="entry name" value="NA_SOLUT_SYMP_1"/>
    <property type="match status" value="1"/>
</dbReference>
<keyword evidence="7" id="KW-0915">Sodium</keyword>
<feature type="transmembrane region" description="Helical" evidence="14">
    <location>
        <begin position="118"/>
        <end position="138"/>
    </location>
</feature>
<dbReference type="PANTHER" id="PTHR42985">
    <property type="entry name" value="SODIUM-COUPLED MONOCARBOXYLATE TRANSPORTER"/>
    <property type="match status" value="1"/>
</dbReference>
<dbReference type="InterPro" id="IPR051163">
    <property type="entry name" value="Sodium:Solute_Symporter_SSF"/>
</dbReference>
<dbReference type="GO" id="GO:0015293">
    <property type="term" value="F:symporter activity"/>
    <property type="evidence" value="ECO:0007669"/>
    <property type="project" value="TreeGrafter"/>
</dbReference>
<evidence type="ECO:0000313" key="16">
    <source>
        <dbReference type="Proteomes" id="UP000198790"/>
    </source>
</evidence>
<evidence type="ECO:0000256" key="3">
    <source>
        <dbReference type="ARBA" id="ARBA00022448"/>
    </source>
</evidence>
<dbReference type="Gene3D" id="1.20.1730.10">
    <property type="entry name" value="Sodium/glucose cotransporter"/>
    <property type="match status" value="1"/>
</dbReference>
<evidence type="ECO:0000256" key="6">
    <source>
        <dbReference type="ARBA" id="ARBA00022989"/>
    </source>
</evidence>
<dbReference type="CDD" id="cd11477">
    <property type="entry name" value="SLC5sbd_u1"/>
    <property type="match status" value="1"/>
</dbReference>
<feature type="transmembrane region" description="Helical" evidence="14">
    <location>
        <begin position="494"/>
        <end position="516"/>
    </location>
</feature>
<dbReference type="OrthoDB" id="9761931at2"/>
<dbReference type="PROSITE" id="PS50283">
    <property type="entry name" value="NA_SOLUT_SYMP_3"/>
    <property type="match status" value="1"/>
</dbReference>
<dbReference type="Proteomes" id="UP000198790">
    <property type="component" value="Unassembled WGS sequence"/>
</dbReference>
<evidence type="ECO:0000256" key="5">
    <source>
        <dbReference type="ARBA" id="ARBA00022692"/>
    </source>
</evidence>
<feature type="transmembrane region" description="Helical" evidence="14">
    <location>
        <begin position="6"/>
        <end position="23"/>
    </location>
</feature>
<feature type="transmembrane region" description="Helical" evidence="14">
    <location>
        <begin position="356"/>
        <end position="378"/>
    </location>
</feature>
<feature type="transmembrane region" description="Helical" evidence="14">
    <location>
        <begin position="522"/>
        <end position="542"/>
    </location>
</feature>
<evidence type="ECO:0000256" key="12">
    <source>
        <dbReference type="ARBA" id="ARBA00036099"/>
    </source>
</evidence>
<dbReference type="PANTHER" id="PTHR42985:SF40">
    <property type="entry name" value="LD47995P-RELATED"/>
    <property type="match status" value="1"/>
</dbReference>
<dbReference type="STRING" id="237018.SAMN04489723_1318"/>
<protein>
    <submittedName>
        <fullName evidence="15">Transporter, SSS family</fullName>
    </submittedName>
</protein>
<comment type="subcellular location">
    <subcellularLocation>
        <location evidence="1">Cell membrane</location>
        <topology evidence="1">Multi-pass membrane protein</topology>
    </subcellularLocation>
</comment>
<dbReference type="AlphaFoldDB" id="A0A1I1CE13"/>
<organism evidence="15 16">
    <name type="scientific">Algoriphagus aquimarinus</name>
    <dbReference type="NCBI Taxonomy" id="237018"/>
    <lineage>
        <taxon>Bacteria</taxon>
        <taxon>Pseudomonadati</taxon>
        <taxon>Bacteroidota</taxon>
        <taxon>Cytophagia</taxon>
        <taxon>Cytophagales</taxon>
        <taxon>Cyclobacteriaceae</taxon>
        <taxon>Algoriphagus</taxon>
    </lineage>
</organism>
<evidence type="ECO:0000256" key="1">
    <source>
        <dbReference type="ARBA" id="ARBA00004651"/>
    </source>
</evidence>
<keyword evidence="9 14" id="KW-0472">Membrane</keyword>
<dbReference type="InterPro" id="IPR001734">
    <property type="entry name" value="Na/solute_symporter"/>
</dbReference>
<dbReference type="GO" id="GO:0015075">
    <property type="term" value="F:monoatomic ion transmembrane transporter activity"/>
    <property type="evidence" value="ECO:0007669"/>
    <property type="project" value="UniProtKB-ARBA"/>
</dbReference>
<evidence type="ECO:0000256" key="9">
    <source>
        <dbReference type="ARBA" id="ARBA00023136"/>
    </source>
</evidence>
<name>A0A1I1CE13_9BACT</name>
<keyword evidence="6 14" id="KW-1133">Transmembrane helix</keyword>
<keyword evidence="3" id="KW-0813">Transport</keyword>
<feature type="transmembrane region" description="Helical" evidence="14">
    <location>
        <begin position="446"/>
        <end position="463"/>
    </location>
</feature>
<keyword evidence="10" id="KW-0325">Glycoprotein</keyword>
<feature type="transmembrane region" description="Helical" evidence="14">
    <location>
        <begin position="178"/>
        <end position="196"/>
    </location>
</feature>
<feature type="transmembrane region" description="Helical" evidence="14">
    <location>
        <begin position="256"/>
        <end position="276"/>
    </location>
</feature>
<feature type="transmembrane region" description="Helical" evidence="14">
    <location>
        <begin position="412"/>
        <end position="431"/>
    </location>
</feature>
<evidence type="ECO:0000256" key="7">
    <source>
        <dbReference type="ARBA" id="ARBA00023053"/>
    </source>
</evidence>
<gene>
    <name evidence="15" type="ORF">SAMN04489723_1318</name>
</gene>
<keyword evidence="11" id="KW-0739">Sodium transport</keyword>
<dbReference type="InterPro" id="IPR038377">
    <property type="entry name" value="Na/Glc_symporter_sf"/>
</dbReference>
<comment type="catalytic activity">
    <reaction evidence="12">
        <text>iodide(out) + 2 Na(+)(out) = iodide(in) + 2 Na(+)(in)</text>
        <dbReference type="Rhea" id="RHEA:71207"/>
        <dbReference type="ChEBI" id="CHEBI:16382"/>
        <dbReference type="ChEBI" id="CHEBI:29101"/>
    </reaction>
</comment>
<dbReference type="InterPro" id="IPR018212">
    <property type="entry name" value="Na/solute_symporter_CS"/>
</dbReference>
<evidence type="ECO:0000256" key="11">
    <source>
        <dbReference type="ARBA" id="ARBA00023201"/>
    </source>
</evidence>
<evidence type="ECO:0000256" key="4">
    <source>
        <dbReference type="ARBA" id="ARBA00022475"/>
    </source>
</evidence>
<evidence type="ECO:0000256" key="2">
    <source>
        <dbReference type="ARBA" id="ARBA00006434"/>
    </source>
</evidence>
<evidence type="ECO:0000313" key="15">
    <source>
        <dbReference type="EMBL" id="SFB60909.1"/>
    </source>
</evidence>
<sequence>MDYLDYTTIILFTLIIMVVGLSFGKQGGDMKSFFAAGGAVPWGINGLSLFMSFFSAGTFVVWGSIAYEYGLVAITIQMAMCLAGFLIGYFIAPKWRGTNALTVAEYLTKRFGQKVQKYYTYLFLFLSLGYTGAFLYPVAKIVNVSTGFDIYYSILLLGGIIMVYTAVGGLWAVVVTDVLQFVILTAAVLIVLPLSIDKVGGLATFAETAPETFFNVFNGEYTPLFIIAFCAYNLVFIGGNWAYVQRYTSTKNKKSASKVGYLFGALYLVSPIIWMLPPMIYKVINPSLQGLEAEGAYLMICKEVLPVGMLGLMIGGMIFATASSVNTSLNLAAAVLTNDIYKPLKPKVSDKSLMRFARLSTLVFGVLTIGVAFLVPLAGGIVEVVLSIGAVTGGALYGPAIWALFSKKQNGTSILGVTIISLSVNLFFKFLSPTLLGFSLDRSEEMILGVGLPFLMLLAYELIGKENARDPKSYAIEEVIDEASISSGEIQNLYGIKVLSIAMATIGALFLILTFWADQAAIYLMILGVVITGLGGLLYRYATQSFKLQKEK</sequence>
<dbReference type="GO" id="GO:0098660">
    <property type="term" value="P:inorganic ion transmembrane transport"/>
    <property type="evidence" value="ECO:0007669"/>
    <property type="project" value="UniProtKB-ARBA"/>
</dbReference>
<feature type="transmembrane region" description="Helical" evidence="14">
    <location>
        <begin position="384"/>
        <end position="405"/>
    </location>
</feature>
<dbReference type="EMBL" id="FOKK01000031">
    <property type="protein sequence ID" value="SFB60909.1"/>
    <property type="molecule type" value="Genomic_DNA"/>
</dbReference>
<dbReference type="Pfam" id="PF00474">
    <property type="entry name" value="SSF"/>
    <property type="match status" value="1"/>
</dbReference>
<proteinExistence type="inferred from homology"/>
<keyword evidence="4" id="KW-1003">Cell membrane</keyword>
<dbReference type="GO" id="GO:0005886">
    <property type="term" value="C:plasma membrane"/>
    <property type="evidence" value="ECO:0007669"/>
    <property type="project" value="UniProtKB-SubCell"/>
</dbReference>
<keyword evidence="8" id="KW-0406">Ion transport</keyword>
<evidence type="ECO:0000256" key="8">
    <source>
        <dbReference type="ARBA" id="ARBA00023065"/>
    </source>
</evidence>
<evidence type="ECO:0000256" key="13">
    <source>
        <dbReference type="RuleBase" id="RU362091"/>
    </source>
</evidence>
<comment type="similarity">
    <text evidence="2 13">Belongs to the sodium:solute symporter (SSF) (TC 2.A.21) family.</text>
</comment>